<accession>A0A8E6B626</accession>
<feature type="region of interest" description="Disordered" evidence="2">
    <location>
        <begin position="212"/>
        <end position="258"/>
    </location>
</feature>
<feature type="compositionally biased region" description="Basic and acidic residues" evidence="2">
    <location>
        <begin position="236"/>
        <end position="250"/>
    </location>
</feature>
<protein>
    <submittedName>
        <fullName evidence="4">Beta-propeller fold lactonase family protein</fullName>
    </submittedName>
</protein>
<keyword evidence="1" id="KW-0378">Hydrolase</keyword>
<proteinExistence type="predicted"/>
<feature type="compositionally biased region" description="Basic and acidic residues" evidence="2">
    <location>
        <begin position="217"/>
        <end position="227"/>
    </location>
</feature>
<evidence type="ECO:0000313" key="4">
    <source>
        <dbReference type="EMBL" id="QVL31959.1"/>
    </source>
</evidence>
<dbReference type="PANTHER" id="PTHR47197:SF3">
    <property type="entry name" value="DIHYDRO-HEME D1 DEHYDROGENASE"/>
    <property type="match status" value="1"/>
</dbReference>
<feature type="signal peptide" evidence="3">
    <location>
        <begin position="1"/>
        <end position="21"/>
    </location>
</feature>
<feature type="chain" id="PRO_5034888771" evidence="3">
    <location>
        <begin position="22"/>
        <end position="895"/>
    </location>
</feature>
<dbReference type="InterPro" id="IPR007312">
    <property type="entry name" value="Phosphoesterase"/>
</dbReference>
<sequence>MPTKSLIALSALGLCCLALFAGLDPRSRGQAPAEGKPQTKAEVREPRVLPGLLKTGFVQLPNQWKLRPTGRQVEVGDLPTNIAVHPSGQYIAAITGGYKAHEIIILDAAKSKQKVLSQVVVDQTFTGLCFSKDGKKLYVSGGEMEVIHEYDFTRGLLSNAQSINLAGIAPKSVVGGLSMDANGRELFCCQTWGDNVIRIPVDNPANRTVIAMAGPKTKPEPKKDIKPLGELPSPSDNRKDPTTETKKESPPKSLANPCHPYLAVADKDNKKLYVSLWMASCVAVIDLETNEVTGHLPTASHPTELILSPDSTTLYVACANSTQVHVFDTTNGKPLQVINAAIHPNAPNGNTPCSLCLTPDGEMLFVANSDANNLAVFNVSDPQLAKPLGFIPTGWYPTSVRFNPVTKQLAIANGKGLSSKANRGGPGPYSRGSLKEYIGELLNGTIGFLEMPNPRELANYTKTAYLCSPLQKDSAVNADNVEPGNPIPVKLGGASPIKHVIYIIKENRTYDQVFGDLPQGNGEPELCLFPEAITANHHKLAKEFVLLDNFYADGEVSADGHEWSMGAYATDFVERAWPLSYRGSPKNRFGYPSEGAIDYMSRPSGGYIWDKAAEAGVSYFTFGEWVNNVGIVKPDGTFADCKASVPAIEGHFDPQFRAYDLEYPDVKRAERFIAKWKEFEAKGEAPRLTILKLPNDHTSGTRVGKPTPTAMVADNDLALGRAVEAVTNSIFWKDTAIFVLEDDTQNGPDHVDAHRCPVLVISPYTKRQYVDSTLYSTTSMLHTMELILGLKPMSQFDAAARPLYASFTAKPDFTPYKSVEPKTDLKAKNVAGAFGAVWSELANLEKEDQADDLKFNEVIWKSVKGAQSAIPAPVRAAFFYSTKKEDDDDDDEDDK</sequence>
<dbReference type="SUPFAM" id="SSF51004">
    <property type="entry name" value="C-terminal (heme d1) domain of cytochrome cd1-nitrite reductase"/>
    <property type="match status" value="1"/>
</dbReference>
<dbReference type="AlphaFoldDB" id="A0A8E6B626"/>
<evidence type="ECO:0000256" key="2">
    <source>
        <dbReference type="SAM" id="MobiDB-lite"/>
    </source>
</evidence>
<evidence type="ECO:0000313" key="5">
    <source>
        <dbReference type="Proteomes" id="UP000676194"/>
    </source>
</evidence>
<dbReference type="RefSeq" id="WP_213496463.1">
    <property type="nucleotide sequence ID" value="NZ_CP074694.1"/>
</dbReference>
<dbReference type="PANTHER" id="PTHR47197">
    <property type="entry name" value="PROTEIN NIRF"/>
    <property type="match status" value="1"/>
</dbReference>
<keyword evidence="3" id="KW-0732">Signal</keyword>
<dbReference type="EMBL" id="CP074694">
    <property type="protein sequence ID" value="QVL31959.1"/>
    <property type="molecule type" value="Genomic_DNA"/>
</dbReference>
<evidence type="ECO:0000256" key="3">
    <source>
        <dbReference type="SAM" id="SignalP"/>
    </source>
</evidence>
<dbReference type="InterPro" id="IPR011048">
    <property type="entry name" value="Haem_d1_sf"/>
</dbReference>
<dbReference type="Pfam" id="PF04185">
    <property type="entry name" value="Phosphoesterase"/>
    <property type="match status" value="1"/>
</dbReference>
<dbReference type="Gene3D" id="3.40.720.10">
    <property type="entry name" value="Alkaline Phosphatase, subunit A"/>
    <property type="match status" value="2"/>
</dbReference>
<dbReference type="InterPro" id="IPR051200">
    <property type="entry name" value="Host-pathogen_enzymatic-act"/>
</dbReference>
<name>A0A8E6B626_9BACT</name>
<dbReference type="KEGG" id="tsph:KIH39_24500"/>
<dbReference type="InterPro" id="IPR017850">
    <property type="entry name" value="Alkaline_phosphatase_core_sf"/>
</dbReference>
<dbReference type="Proteomes" id="UP000676194">
    <property type="component" value="Chromosome"/>
</dbReference>
<reference evidence="4" key="1">
    <citation type="submission" date="2021-05" db="EMBL/GenBank/DDBJ databases">
        <title>Complete genome sequence of the cellulolytic planctomycete Telmatocola sphagniphila SP2T and characterization of the first cellulase from planctomycetes.</title>
        <authorList>
            <person name="Rakitin A.L."/>
            <person name="Beletsky A.V."/>
            <person name="Naumoff D.G."/>
            <person name="Kulichevskaya I.S."/>
            <person name="Mardanov A.V."/>
            <person name="Ravin N.V."/>
            <person name="Dedysh S.N."/>
        </authorList>
    </citation>
    <scope>NUCLEOTIDE SEQUENCE</scope>
    <source>
        <strain evidence="4">SP2T</strain>
    </source>
</reference>
<evidence type="ECO:0000256" key="1">
    <source>
        <dbReference type="ARBA" id="ARBA00022801"/>
    </source>
</evidence>
<dbReference type="Gene3D" id="2.130.10.10">
    <property type="entry name" value="YVTN repeat-like/Quinoprotein amine dehydrogenase"/>
    <property type="match status" value="2"/>
</dbReference>
<dbReference type="Pfam" id="PF10282">
    <property type="entry name" value="Lactonase"/>
    <property type="match status" value="1"/>
</dbReference>
<organism evidence="4 5">
    <name type="scientific">Telmatocola sphagniphila</name>
    <dbReference type="NCBI Taxonomy" id="1123043"/>
    <lineage>
        <taxon>Bacteria</taxon>
        <taxon>Pseudomonadati</taxon>
        <taxon>Planctomycetota</taxon>
        <taxon>Planctomycetia</taxon>
        <taxon>Gemmatales</taxon>
        <taxon>Gemmataceae</taxon>
    </lineage>
</organism>
<keyword evidence="5" id="KW-1185">Reference proteome</keyword>
<dbReference type="InterPro" id="IPR015943">
    <property type="entry name" value="WD40/YVTN_repeat-like_dom_sf"/>
</dbReference>
<dbReference type="InterPro" id="IPR019405">
    <property type="entry name" value="Lactonase_7-beta_prop"/>
</dbReference>
<dbReference type="SUPFAM" id="SSF53649">
    <property type="entry name" value="Alkaline phosphatase-like"/>
    <property type="match status" value="1"/>
</dbReference>
<dbReference type="GO" id="GO:0016788">
    <property type="term" value="F:hydrolase activity, acting on ester bonds"/>
    <property type="evidence" value="ECO:0007669"/>
    <property type="project" value="InterPro"/>
</dbReference>
<gene>
    <name evidence="4" type="ORF">KIH39_24500</name>
</gene>